<proteinExistence type="predicted"/>
<organism evidence="1 2">
    <name type="scientific">Blepharisma stoltei</name>
    <dbReference type="NCBI Taxonomy" id="1481888"/>
    <lineage>
        <taxon>Eukaryota</taxon>
        <taxon>Sar</taxon>
        <taxon>Alveolata</taxon>
        <taxon>Ciliophora</taxon>
        <taxon>Postciliodesmatophora</taxon>
        <taxon>Heterotrichea</taxon>
        <taxon>Heterotrichida</taxon>
        <taxon>Blepharismidae</taxon>
        <taxon>Blepharisma</taxon>
    </lineage>
</organism>
<dbReference type="AlphaFoldDB" id="A0AAU9IMF5"/>
<name>A0AAU9IMF5_9CILI</name>
<evidence type="ECO:0000313" key="2">
    <source>
        <dbReference type="Proteomes" id="UP001162131"/>
    </source>
</evidence>
<sequence>MIQHLHAVRQEYTYKNYNATLEDYNIDPNDSINIILYFRAHYNRFRPKTTKGYGKKVREEKQVKLKNRSKIKESELL</sequence>
<comment type="caution">
    <text evidence="1">The sequence shown here is derived from an EMBL/GenBank/DDBJ whole genome shotgun (WGS) entry which is preliminary data.</text>
</comment>
<evidence type="ECO:0000313" key="1">
    <source>
        <dbReference type="EMBL" id="CAG9314337.1"/>
    </source>
</evidence>
<reference evidence="1" key="1">
    <citation type="submission" date="2021-09" db="EMBL/GenBank/DDBJ databases">
        <authorList>
            <consortium name="AG Swart"/>
            <person name="Singh M."/>
            <person name="Singh A."/>
            <person name="Seah K."/>
            <person name="Emmerich C."/>
        </authorList>
    </citation>
    <scope>NUCLEOTIDE SEQUENCE</scope>
    <source>
        <strain evidence="1">ATCC30299</strain>
    </source>
</reference>
<gene>
    <name evidence="1" type="ORF">BSTOLATCC_MIC11347</name>
</gene>
<accession>A0AAU9IMF5</accession>
<dbReference type="Proteomes" id="UP001162131">
    <property type="component" value="Unassembled WGS sequence"/>
</dbReference>
<keyword evidence="2" id="KW-1185">Reference proteome</keyword>
<dbReference type="EMBL" id="CAJZBQ010000012">
    <property type="protein sequence ID" value="CAG9314337.1"/>
    <property type="molecule type" value="Genomic_DNA"/>
</dbReference>
<protein>
    <submittedName>
        <fullName evidence="1">Uncharacterized protein</fullName>
    </submittedName>
</protein>